<name>A0A919XDW3_9BACI</name>
<dbReference type="InterPro" id="IPR036412">
    <property type="entry name" value="HAD-like_sf"/>
</dbReference>
<comment type="similarity">
    <text evidence="1">Belongs to the HAD-like hydrolase superfamily. CbbY/CbbZ/Gph/YieH family.</text>
</comment>
<dbReference type="SFLD" id="SFLDG01135">
    <property type="entry name" value="C1.5.6:_HAD__Beta-PGM__Phospha"/>
    <property type="match status" value="1"/>
</dbReference>
<dbReference type="GO" id="GO:0005975">
    <property type="term" value="P:carbohydrate metabolic process"/>
    <property type="evidence" value="ECO:0007669"/>
    <property type="project" value="InterPro"/>
</dbReference>
<dbReference type="SUPFAM" id="SSF56784">
    <property type="entry name" value="HAD-like"/>
    <property type="match status" value="1"/>
</dbReference>
<evidence type="ECO:0000256" key="10">
    <source>
        <dbReference type="PIRSR" id="PIRSR610972-1"/>
    </source>
</evidence>
<feature type="site" description="Important for catalytic activity and assists the phosphoryl transfer reaction to Asp8 by balancing charge and orienting the reacting groups" evidence="13">
    <location>
        <position position="145"/>
    </location>
</feature>
<feature type="binding site" evidence="12">
    <location>
        <position position="8"/>
    </location>
    <ligand>
        <name>Mg(2+)</name>
        <dbReference type="ChEBI" id="CHEBI:18420"/>
    </ligand>
</feature>
<dbReference type="GO" id="GO:0000287">
    <property type="term" value="F:magnesium ion binding"/>
    <property type="evidence" value="ECO:0007669"/>
    <property type="project" value="InterPro"/>
</dbReference>
<keyword evidence="3 12" id="KW-0479">Metal-binding</keyword>
<feature type="binding site" evidence="11">
    <location>
        <position position="51"/>
    </location>
    <ligand>
        <name>substrate</name>
    </ligand>
</feature>
<feature type="binding site" evidence="11">
    <location>
        <begin position="43"/>
        <end position="48"/>
    </location>
    <ligand>
        <name>substrate</name>
    </ligand>
</feature>
<dbReference type="NCBIfam" id="TIGR02009">
    <property type="entry name" value="PGMB-YQAB-SF"/>
    <property type="match status" value="1"/>
</dbReference>
<accession>A0A919XDW3</accession>
<dbReference type="SFLD" id="SFLDG01129">
    <property type="entry name" value="C1.5:_HAD__Beta-PGM__Phosphata"/>
    <property type="match status" value="1"/>
</dbReference>
<feature type="active site" description="Nucleophile" evidence="10">
    <location>
        <position position="8"/>
    </location>
</feature>
<dbReference type="Pfam" id="PF00702">
    <property type="entry name" value="Hydrolase"/>
    <property type="match status" value="1"/>
</dbReference>
<feature type="binding site" evidence="11">
    <location>
        <begin position="8"/>
        <end position="10"/>
    </location>
    <ligand>
        <name>substrate</name>
    </ligand>
</feature>
<sequence>MIKAFIFDLDGVITDTAELHYQAWKRCAEKLNITIDSKFNERLKGVGRMESLELILEHGGKQNHFTEKEKRIVAEEKNEYYRSLLIENQSLEMLPNMHTLLLDIKHSGYKLALASASRNAPLILQALGITQLFDSLADPSIVKGKPAPDLFLQAAALLKVETQECIAIEDAQSGIEAINRAGMFAVGVGEVTYLKQADYVVPTTKELSLNEILVRWWEKEYN</sequence>
<dbReference type="NCBIfam" id="TIGR01990">
    <property type="entry name" value="bPGM"/>
    <property type="match status" value="1"/>
</dbReference>
<evidence type="ECO:0000256" key="6">
    <source>
        <dbReference type="ARBA" id="ARBA00023277"/>
    </source>
</evidence>
<dbReference type="Gene3D" id="1.10.150.240">
    <property type="entry name" value="Putative phosphatase, domain 2"/>
    <property type="match status" value="1"/>
</dbReference>
<dbReference type="NCBIfam" id="TIGR01509">
    <property type="entry name" value="HAD-SF-IA-v3"/>
    <property type="match status" value="1"/>
</dbReference>
<evidence type="ECO:0000256" key="7">
    <source>
        <dbReference type="ARBA" id="ARBA00044926"/>
    </source>
</evidence>
<evidence type="ECO:0000256" key="12">
    <source>
        <dbReference type="PIRSR" id="PIRSR610972-3"/>
    </source>
</evidence>
<dbReference type="InterPro" id="IPR051600">
    <property type="entry name" value="Beta-PGM-like"/>
</dbReference>
<feature type="binding site" evidence="11">
    <location>
        <position position="24"/>
    </location>
    <ligand>
        <name>substrate</name>
    </ligand>
</feature>
<feature type="binding site" evidence="12">
    <location>
        <position position="10"/>
    </location>
    <ligand>
        <name>Mg(2+)</name>
        <dbReference type="ChEBI" id="CHEBI:18420"/>
    </ligand>
</feature>
<keyword evidence="5" id="KW-0413">Isomerase</keyword>
<dbReference type="CDD" id="cd02598">
    <property type="entry name" value="HAD_BPGM"/>
    <property type="match status" value="1"/>
</dbReference>
<comment type="catalytic activity">
    <reaction evidence="7">
        <text>beta-D-glucose 1-phosphate = beta-D-glucose 6-phosphate</text>
        <dbReference type="Rhea" id="RHEA:20113"/>
        <dbReference type="ChEBI" id="CHEBI:57684"/>
        <dbReference type="ChEBI" id="CHEBI:58247"/>
        <dbReference type="EC" id="5.4.2.6"/>
    </reaction>
</comment>
<dbReference type="EC" id="5.4.2.6" evidence="8"/>
<keyword evidence="4 12" id="KW-0460">Magnesium</keyword>
<organism evidence="14 15">
    <name type="scientific">Ornithinibacillus bavariensis</name>
    <dbReference type="NCBI Taxonomy" id="545502"/>
    <lineage>
        <taxon>Bacteria</taxon>
        <taxon>Bacillati</taxon>
        <taxon>Bacillota</taxon>
        <taxon>Bacilli</taxon>
        <taxon>Bacillales</taxon>
        <taxon>Bacillaceae</taxon>
        <taxon>Ornithinibacillus</taxon>
    </lineage>
</organism>
<evidence type="ECO:0000256" key="3">
    <source>
        <dbReference type="ARBA" id="ARBA00022723"/>
    </source>
</evidence>
<evidence type="ECO:0000313" key="15">
    <source>
        <dbReference type="Proteomes" id="UP000676917"/>
    </source>
</evidence>
<evidence type="ECO:0000313" key="14">
    <source>
        <dbReference type="EMBL" id="GIO28698.1"/>
    </source>
</evidence>
<dbReference type="InterPro" id="IPR023198">
    <property type="entry name" value="PGP-like_dom2"/>
</dbReference>
<keyword evidence="6" id="KW-0119">Carbohydrate metabolism</keyword>
<feature type="site" description="Important for catalytic activity and assists the phosphoryl transfer reaction to Asp8 by balancing charge and orienting the reacting groups" evidence="13">
    <location>
        <position position="115"/>
    </location>
</feature>
<feature type="binding site" evidence="12">
    <location>
        <position position="169"/>
    </location>
    <ligand>
        <name>Mg(2+)</name>
        <dbReference type="ChEBI" id="CHEBI:18420"/>
    </ligand>
</feature>
<dbReference type="GO" id="GO:0008801">
    <property type="term" value="F:beta-phosphoglucomutase activity"/>
    <property type="evidence" value="ECO:0007669"/>
    <property type="project" value="UniProtKB-EC"/>
</dbReference>
<dbReference type="EMBL" id="BORP01000008">
    <property type="protein sequence ID" value="GIO28698.1"/>
    <property type="molecule type" value="Genomic_DNA"/>
</dbReference>
<keyword evidence="2" id="KW-0597">Phosphoprotein</keyword>
<evidence type="ECO:0000256" key="5">
    <source>
        <dbReference type="ARBA" id="ARBA00023235"/>
    </source>
</evidence>
<protein>
    <recommendedName>
        <fullName evidence="9">Beta-phosphoglucomutase</fullName>
        <ecNumber evidence="8">5.4.2.6</ecNumber>
    </recommendedName>
</protein>
<evidence type="ECO:0000256" key="11">
    <source>
        <dbReference type="PIRSR" id="PIRSR610972-2"/>
    </source>
</evidence>
<feature type="binding site" evidence="11">
    <location>
        <position position="77"/>
    </location>
    <ligand>
        <name>substrate</name>
    </ligand>
</feature>
<feature type="binding site" evidence="11">
    <location>
        <begin position="115"/>
        <end position="119"/>
    </location>
    <ligand>
        <name>substrate</name>
    </ligand>
</feature>
<comment type="caution">
    <text evidence="14">The sequence shown here is derived from an EMBL/GenBank/DDBJ whole genome shotgun (WGS) entry which is preliminary data.</text>
</comment>
<evidence type="ECO:0000256" key="9">
    <source>
        <dbReference type="ARBA" id="ARBA00044991"/>
    </source>
</evidence>
<dbReference type="InterPro" id="IPR006439">
    <property type="entry name" value="HAD-SF_hydro_IA"/>
</dbReference>
<dbReference type="InterPro" id="IPR010976">
    <property type="entry name" value="B-phosphoglucomutase_hydrolase"/>
</dbReference>
<evidence type="ECO:0000256" key="2">
    <source>
        <dbReference type="ARBA" id="ARBA00022553"/>
    </source>
</evidence>
<evidence type="ECO:0000256" key="4">
    <source>
        <dbReference type="ARBA" id="ARBA00022842"/>
    </source>
</evidence>
<evidence type="ECO:0000256" key="13">
    <source>
        <dbReference type="PIRSR" id="PIRSR610972-4"/>
    </source>
</evidence>
<feature type="binding site" evidence="11">
    <location>
        <position position="145"/>
    </location>
    <ligand>
        <name>substrate</name>
    </ligand>
</feature>
<evidence type="ECO:0000256" key="1">
    <source>
        <dbReference type="ARBA" id="ARBA00006171"/>
    </source>
</evidence>
<keyword evidence="15" id="KW-1185">Reference proteome</keyword>
<dbReference type="SFLD" id="SFLDS00003">
    <property type="entry name" value="Haloacid_Dehalogenase"/>
    <property type="match status" value="1"/>
</dbReference>
<proteinExistence type="inferred from homology"/>
<reference evidence="14" key="1">
    <citation type="submission" date="2021-03" db="EMBL/GenBank/DDBJ databases">
        <title>Antimicrobial resistance genes in bacteria isolated from Japanese honey, and their potential for conferring macrolide and lincosamide resistance in the American foulbrood pathogen Paenibacillus larvae.</title>
        <authorList>
            <person name="Okamoto M."/>
            <person name="Kumagai M."/>
            <person name="Kanamori H."/>
            <person name="Takamatsu D."/>
        </authorList>
    </citation>
    <scope>NUCLEOTIDE SEQUENCE</scope>
    <source>
        <strain evidence="14">J43TS3</strain>
    </source>
</reference>
<dbReference type="AlphaFoldDB" id="A0A919XDW3"/>
<feature type="active site" description="Proton donor/acceptor" evidence="10">
    <location>
        <position position="10"/>
    </location>
</feature>
<dbReference type="Proteomes" id="UP000676917">
    <property type="component" value="Unassembled WGS sequence"/>
</dbReference>
<dbReference type="PANTHER" id="PTHR46193">
    <property type="entry name" value="6-PHOSPHOGLUCONATE PHOSPHATASE"/>
    <property type="match status" value="1"/>
</dbReference>
<dbReference type="Gene3D" id="3.40.50.1000">
    <property type="entry name" value="HAD superfamily/HAD-like"/>
    <property type="match status" value="1"/>
</dbReference>
<feature type="binding site" evidence="12">
    <location>
        <position position="170"/>
    </location>
    <ligand>
        <name>Mg(2+)</name>
        <dbReference type="ChEBI" id="CHEBI:18420"/>
    </ligand>
</feature>
<dbReference type="InterPro" id="IPR010972">
    <property type="entry name" value="Beta-PGM"/>
</dbReference>
<dbReference type="InterPro" id="IPR023214">
    <property type="entry name" value="HAD_sf"/>
</dbReference>
<gene>
    <name evidence="14" type="primary">pgmB</name>
    <name evidence="14" type="ORF">J43TS3_33090</name>
</gene>
<dbReference type="RefSeq" id="WP_244853713.1">
    <property type="nucleotide sequence ID" value="NZ_BORP01000008.1"/>
</dbReference>
<evidence type="ECO:0000256" key="8">
    <source>
        <dbReference type="ARBA" id="ARBA00044968"/>
    </source>
</evidence>
<dbReference type="PANTHER" id="PTHR46193:SF18">
    <property type="entry name" value="HEXITOL PHOSPHATASE B"/>
    <property type="match status" value="1"/>
</dbReference>
<comment type="cofactor">
    <cofactor evidence="12">
        <name>Mg(2+)</name>
        <dbReference type="ChEBI" id="CHEBI:18420"/>
    </cofactor>
    <text evidence="12">Binds 2 magnesium ions per subunit.</text>
</comment>